<evidence type="ECO:0000256" key="6">
    <source>
        <dbReference type="PIRSR" id="PIRSR016262-1"/>
    </source>
</evidence>
<keyword evidence="4 5" id="KW-0012">Acyltransferase</keyword>
<reference evidence="10 11" key="1">
    <citation type="journal article" date="2010" name="Nat. Biotechnol.">
        <title>Genome sequence of the model mushroom Schizophyllum commune.</title>
        <authorList>
            <person name="Ohm R.A."/>
            <person name="de Jong J.F."/>
            <person name="Lugones L.G."/>
            <person name="Aerts A."/>
            <person name="Kothe E."/>
            <person name="Stajich J.E."/>
            <person name="de Vries R.P."/>
            <person name="Record E."/>
            <person name="Levasseur A."/>
            <person name="Baker S.E."/>
            <person name="Bartholomew K.A."/>
            <person name="Coutinho P.M."/>
            <person name="Erdmann S."/>
            <person name="Fowler T.J."/>
            <person name="Gathman A.C."/>
            <person name="Lombard V."/>
            <person name="Henrissat B."/>
            <person name="Knabe N."/>
            <person name="Kuees U."/>
            <person name="Lilly W.W."/>
            <person name="Lindquist E."/>
            <person name="Lucas S."/>
            <person name="Magnuson J.K."/>
            <person name="Piumi F."/>
            <person name="Raudaskoski M."/>
            <person name="Salamov A."/>
            <person name="Schmutz J."/>
            <person name="Schwarze F.W.M.R."/>
            <person name="vanKuyk P.A."/>
            <person name="Horton J.S."/>
            <person name="Grigoriev I.V."/>
            <person name="Woesten H.A.B."/>
        </authorList>
    </citation>
    <scope>NUCLEOTIDE SEQUENCE [LARGE SCALE GENOMIC DNA]</scope>
    <source>
        <strain evidence="11">H4-8 / FGSC 9210</strain>
    </source>
</reference>
<evidence type="ECO:0000256" key="1">
    <source>
        <dbReference type="ARBA" id="ARBA00004821"/>
    </source>
</evidence>
<keyword evidence="11" id="KW-1185">Reference proteome</keyword>
<dbReference type="EC" id="2.3.1.181" evidence="5"/>
<dbReference type="OrthoDB" id="19908at2759"/>
<dbReference type="RefSeq" id="XP_003035697.1">
    <property type="nucleotide sequence ID" value="XM_003035651.1"/>
</dbReference>
<dbReference type="AlphaFoldDB" id="D8PV14"/>
<dbReference type="InterPro" id="IPR020605">
    <property type="entry name" value="Octanoyltransferase_CS"/>
</dbReference>
<dbReference type="PROSITE" id="PS01313">
    <property type="entry name" value="LIPB"/>
    <property type="match status" value="1"/>
</dbReference>
<evidence type="ECO:0000313" key="11">
    <source>
        <dbReference type="Proteomes" id="UP000007431"/>
    </source>
</evidence>
<feature type="site" description="Lowers pKa of active site Cys" evidence="8">
    <location>
        <position position="150"/>
    </location>
</feature>
<dbReference type="InterPro" id="IPR045864">
    <property type="entry name" value="aa-tRNA-synth_II/BPL/LPL"/>
</dbReference>
<feature type="binding site" evidence="7">
    <location>
        <begin position="153"/>
        <end position="155"/>
    </location>
    <ligand>
        <name>substrate</name>
    </ligand>
</feature>
<evidence type="ECO:0000313" key="10">
    <source>
        <dbReference type="EMBL" id="EFJ00795.1"/>
    </source>
</evidence>
<dbReference type="Proteomes" id="UP000007431">
    <property type="component" value="Unassembled WGS sequence"/>
</dbReference>
<dbReference type="OMA" id="PPMGIRD"/>
<dbReference type="InParanoid" id="D8PV14"/>
<comment type="function">
    <text evidence="5">Catalyzes the transfer of endogenously produced octanoic acid from octanoyl-acyl-carrier-protein onto the lipoyl domains of lipoate-dependent enzymes. Lipoyl-ACP can also act as a substrate although octanoyl-ACP is likely to be the physiological substrate.</text>
</comment>
<evidence type="ECO:0000256" key="3">
    <source>
        <dbReference type="ARBA" id="ARBA00022679"/>
    </source>
</evidence>
<dbReference type="InterPro" id="IPR000544">
    <property type="entry name" value="Octanoyltransferase"/>
</dbReference>
<feature type="domain" description="BPL/LPL catalytic" evidence="9">
    <location>
        <begin position="38"/>
        <end position="224"/>
    </location>
</feature>
<comment type="catalytic activity">
    <reaction evidence="5">
        <text>octanoyl-[ACP] + L-lysyl-[protein] = N(6)-octanoyl-L-lysyl-[protein] + holo-[ACP] + H(+)</text>
        <dbReference type="Rhea" id="RHEA:17665"/>
        <dbReference type="Rhea" id="RHEA-COMP:9636"/>
        <dbReference type="Rhea" id="RHEA-COMP:9685"/>
        <dbReference type="Rhea" id="RHEA-COMP:9752"/>
        <dbReference type="Rhea" id="RHEA-COMP:9928"/>
        <dbReference type="ChEBI" id="CHEBI:15378"/>
        <dbReference type="ChEBI" id="CHEBI:29969"/>
        <dbReference type="ChEBI" id="CHEBI:64479"/>
        <dbReference type="ChEBI" id="CHEBI:78463"/>
        <dbReference type="ChEBI" id="CHEBI:78809"/>
        <dbReference type="EC" id="2.3.1.181"/>
    </reaction>
</comment>
<protein>
    <recommendedName>
        <fullName evidence="5">Octanoyltransferase</fullName>
        <ecNumber evidence="5">2.3.1.181</ecNumber>
    </recommendedName>
</protein>
<evidence type="ECO:0000256" key="8">
    <source>
        <dbReference type="PIRSR" id="PIRSR016262-3"/>
    </source>
</evidence>
<dbReference type="PANTHER" id="PTHR10993">
    <property type="entry name" value="OCTANOYLTRANSFERASE"/>
    <property type="match status" value="1"/>
</dbReference>
<organism evidence="11">
    <name type="scientific">Schizophyllum commune (strain H4-8 / FGSC 9210)</name>
    <name type="common">Split gill fungus</name>
    <dbReference type="NCBI Taxonomy" id="578458"/>
    <lineage>
        <taxon>Eukaryota</taxon>
        <taxon>Fungi</taxon>
        <taxon>Dikarya</taxon>
        <taxon>Basidiomycota</taxon>
        <taxon>Agaricomycotina</taxon>
        <taxon>Agaricomycetes</taxon>
        <taxon>Agaricomycetidae</taxon>
        <taxon>Agaricales</taxon>
        <taxon>Schizophyllaceae</taxon>
        <taxon>Schizophyllum</taxon>
    </lineage>
</organism>
<dbReference type="PIRSF" id="PIRSF016262">
    <property type="entry name" value="LPLase"/>
    <property type="match status" value="1"/>
</dbReference>
<proteinExistence type="inferred from homology"/>
<gene>
    <name evidence="10" type="ORF">SCHCODRAFT_51095</name>
</gene>
<accession>D8PV14</accession>
<dbReference type="NCBIfam" id="TIGR00214">
    <property type="entry name" value="lipB"/>
    <property type="match status" value="1"/>
</dbReference>
<dbReference type="STRING" id="578458.D8PV14"/>
<evidence type="ECO:0000256" key="5">
    <source>
        <dbReference type="PIRNR" id="PIRNR016262"/>
    </source>
</evidence>
<evidence type="ECO:0000256" key="4">
    <source>
        <dbReference type="ARBA" id="ARBA00023315"/>
    </source>
</evidence>
<feature type="binding site" evidence="7">
    <location>
        <begin position="166"/>
        <end position="168"/>
    </location>
    <ligand>
        <name>substrate</name>
    </ligand>
</feature>
<dbReference type="UniPathway" id="UPA00538">
    <property type="reaction ID" value="UER00592"/>
</dbReference>
<dbReference type="VEuPathDB" id="FungiDB:SCHCODRAFT_02608159"/>
<dbReference type="Gene3D" id="3.30.930.10">
    <property type="entry name" value="Bira Bifunctional Protein, Domain 2"/>
    <property type="match status" value="1"/>
</dbReference>
<dbReference type="InterPro" id="IPR004143">
    <property type="entry name" value="BPL_LPL_catalytic"/>
</dbReference>
<dbReference type="eggNOG" id="KOG0325">
    <property type="taxonomic scope" value="Eukaryota"/>
</dbReference>
<dbReference type="GeneID" id="9587347"/>
<dbReference type="PANTHER" id="PTHR10993:SF7">
    <property type="entry name" value="LIPOYLTRANSFERASE 2, MITOCHONDRIAL-RELATED"/>
    <property type="match status" value="1"/>
</dbReference>
<dbReference type="SUPFAM" id="SSF55681">
    <property type="entry name" value="Class II aaRS and biotin synthetases"/>
    <property type="match status" value="1"/>
</dbReference>
<dbReference type="GO" id="GO:0009249">
    <property type="term" value="P:protein lipoylation"/>
    <property type="evidence" value="ECO:0007669"/>
    <property type="project" value="InterPro"/>
</dbReference>
<dbReference type="Pfam" id="PF21948">
    <property type="entry name" value="LplA-B_cat"/>
    <property type="match status" value="1"/>
</dbReference>
<comment type="pathway">
    <text evidence="1 5">Protein modification; protein lipoylation via endogenous pathway; protein N(6)-(lipoyl)lysine from octanoyl-[acyl-carrier-protein]: step 1/2.</text>
</comment>
<name>D8PV14_SCHCM</name>
<dbReference type="FunCoup" id="D8PV14">
    <property type="interactions" value="548"/>
</dbReference>
<evidence type="ECO:0000256" key="7">
    <source>
        <dbReference type="PIRSR" id="PIRSR016262-2"/>
    </source>
</evidence>
<evidence type="ECO:0000259" key="9">
    <source>
        <dbReference type="PROSITE" id="PS51733"/>
    </source>
</evidence>
<sequence>MALPPILYHHFRVPLPYAQTLALQERIHQIQLAARRTGSHKDILLLLQHRPVYTAGRRQTEDAVAAERRRLTDMGADFVTTQRGGQLTYHGPGQIVGYPLIDTGRWSPAMGVRDYVCRMQKFIGLHLREAHGLQPSPSDNTGVFLSPTEKIASIGVQVRHRLTSHGFAMNVTREPLAWFDQVVACGLEDVKAVSISTATGKEVSVDEEISGLVSRFGQLYERDMVALDAPKEGEIGEAILALEQEAHSLGSWATAPRM</sequence>
<feature type="active site" description="Acyl-thioester intermediate" evidence="6">
    <location>
        <position position="185"/>
    </location>
</feature>
<dbReference type="HOGENOM" id="CLU_035168_1_2_1"/>
<dbReference type="KEGG" id="scm:SCHCO_02608159"/>
<dbReference type="GO" id="GO:0033819">
    <property type="term" value="F:lipoyl(octanoyl) transferase activity"/>
    <property type="evidence" value="ECO:0007669"/>
    <property type="project" value="UniProtKB-EC"/>
</dbReference>
<dbReference type="EMBL" id="GL377303">
    <property type="protein sequence ID" value="EFJ00795.1"/>
    <property type="molecule type" value="Genomic_DNA"/>
</dbReference>
<feature type="binding site" evidence="7">
    <location>
        <begin position="83"/>
        <end position="90"/>
    </location>
    <ligand>
        <name>substrate</name>
    </ligand>
</feature>
<evidence type="ECO:0000256" key="2">
    <source>
        <dbReference type="ARBA" id="ARBA00007907"/>
    </source>
</evidence>
<keyword evidence="3 5" id="KW-0808">Transferase</keyword>
<dbReference type="PROSITE" id="PS51733">
    <property type="entry name" value="BPL_LPL_CATALYTIC"/>
    <property type="match status" value="1"/>
</dbReference>
<comment type="similarity">
    <text evidence="2 5">Belongs to the LipB family.</text>
</comment>